<gene>
    <name evidence="2" type="ORF">OIDMADRAFT_48652</name>
</gene>
<dbReference type="OrthoDB" id="4776374at2759"/>
<evidence type="ECO:0000313" key="3">
    <source>
        <dbReference type="Proteomes" id="UP000054321"/>
    </source>
</evidence>
<dbReference type="EMBL" id="KN832870">
    <property type="protein sequence ID" value="KIN08811.1"/>
    <property type="molecule type" value="Genomic_DNA"/>
</dbReference>
<dbReference type="AlphaFoldDB" id="A0A0C3HKP6"/>
<evidence type="ECO:0000256" key="1">
    <source>
        <dbReference type="SAM" id="MobiDB-lite"/>
    </source>
</evidence>
<accession>A0A0C3HKP6</accession>
<proteinExistence type="predicted"/>
<feature type="compositionally biased region" description="Basic residues" evidence="1">
    <location>
        <begin position="255"/>
        <end position="271"/>
    </location>
</feature>
<feature type="region of interest" description="Disordered" evidence="1">
    <location>
        <begin position="242"/>
        <end position="280"/>
    </location>
</feature>
<evidence type="ECO:0000313" key="2">
    <source>
        <dbReference type="EMBL" id="KIN08811.1"/>
    </source>
</evidence>
<dbReference type="HOGENOM" id="CLU_994336_0_0_1"/>
<sequence>MANFESGLISRRINQCSSTSNHKLLQRRTKAHQRARRKARKISHYNIPYENFVGSVLGGRFQLQYLQYQEDHLDIYSVESLSGLWFEAQAFSLCSLPSKLLQARKRRMKRIHQSRNFVCEIEQAGKRFLILDVERSEAEWRNLTHKTEGHISDSMSHESCFVDFPDLAGVRRRSESFSTVSSDKDTNTPFSFSPPRSLYSLSRCSSYADVVSKGLYTAQQKNWPSLQLGRFDSLPGRSSYAEVASKGLEHDKSSKTKKGVKQRQKRQRKRKEVVGLSPLK</sequence>
<organism evidence="2 3">
    <name type="scientific">Oidiodendron maius (strain Zn)</name>
    <dbReference type="NCBI Taxonomy" id="913774"/>
    <lineage>
        <taxon>Eukaryota</taxon>
        <taxon>Fungi</taxon>
        <taxon>Dikarya</taxon>
        <taxon>Ascomycota</taxon>
        <taxon>Pezizomycotina</taxon>
        <taxon>Leotiomycetes</taxon>
        <taxon>Leotiomycetes incertae sedis</taxon>
        <taxon>Myxotrichaceae</taxon>
        <taxon>Oidiodendron</taxon>
    </lineage>
</organism>
<dbReference type="Proteomes" id="UP000054321">
    <property type="component" value="Unassembled WGS sequence"/>
</dbReference>
<name>A0A0C3HKP6_OIDMZ</name>
<reference evidence="3" key="2">
    <citation type="submission" date="2015-01" db="EMBL/GenBank/DDBJ databases">
        <title>Evolutionary Origins and Diversification of the Mycorrhizal Mutualists.</title>
        <authorList>
            <consortium name="DOE Joint Genome Institute"/>
            <consortium name="Mycorrhizal Genomics Consortium"/>
            <person name="Kohler A."/>
            <person name="Kuo A."/>
            <person name="Nagy L.G."/>
            <person name="Floudas D."/>
            <person name="Copeland A."/>
            <person name="Barry K.W."/>
            <person name="Cichocki N."/>
            <person name="Veneault-Fourrey C."/>
            <person name="LaButti K."/>
            <person name="Lindquist E.A."/>
            <person name="Lipzen A."/>
            <person name="Lundell T."/>
            <person name="Morin E."/>
            <person name="Murat C."/>
            <person name="Riley R."/>
            <person name="Ohm R."/>
            <person name="Sun H."/>
            <person name="Tunlid A."/>
            <person name="Henrissat B."/>
            <person name="Grigoriev I.V."/>
            <person name="Hibbett D.S."/>
            <person name="Martin F."/>
        </authorList>
    </citation>
    <scope>NUCLEOTIDE SEQUENCE [LARGE SCALE GENOMIC DNA]</scope>
    <source>
        <strain evidence="3">Zn</strain>
    </source>
</reference>
<keyword evidence="3" id="KW-1185">Reference proteome</keyword>
<reference evidence="2 3" key="1">
    <citation type="submission" date="2014-04" db="EMBL/GenBank/DDBJ databases">
        <authorList>
            <consortium name="DOE Joint Genome Institute"/>
            <person name="Kuo A."/>
            <person name="Martino E."/>
            <person name="Perotto S."/>
            <person name="Kohler A."/>
            <person name="Nagy L.G."/>
            <person name="Floudas D."/>
            <person name="Copeland A."/>
            <person name="Barry K.W."/>
            <person name="Cichocki N."/>
            <person name="Veneault-Fourrey C."/>
            <person name="LaButti K."/>
            <person name="Lindquist E.A."/>
            <person name="Lipzen A."/>
            <person name="Lundell T."/>
            <person name="Morin E."/>
            <person name="Murat C."/>
            <person name="Sun H."/>
            <person name="Tunlid A."/>
            <person name="Henrissat B."/>
            <person name="Grigoriev I.V."/>
            <person name="Hibbett D.S."/>
            <person name="Martin F."/>
            <person name="Nordberg H.P."/>
            <person name="Cantor M.N."/>
            <person name="Hua S.X."/>
        </authorList>
    </citation>
    <scope>NUCLEOTIDE SEQUENCE [LARGE SCALE GENOMIC DNA]</scope>
    <source>
        <strain evidence="2 3">Zn</strain>
    </source>
</reference>
<dbReference type="InParanoid" id="A0A0C3HKP6"/>
<protein>
    <submittedName>
        <fullName evidence="2">Uncharacterized protein</fullName>
    </submittedName>
</protein>